<gene>
    <name evidence="7" type="ORF">F3K02_22870</name>
</gene>
<evidence type="ECO:0000256" key="5">
    <source>
        <dbReference type="SAM" id="Phobius"/>
    </source>
</evidence>
<feature type="transmembrane region" description="Helical" evidence="5">
    <location>
        <begin position="212"/>
        <end position="231"/>
    </location>
</feature>
<evidence type="ECO:0000256" key="2">
    <source>
        <dbReference type="ARBA" id="ARBA00022692"/>
    </source>
</evidence>
<comment type="caution">
    <text evidence="7">The sequence shown here is derived from an EMBL/GenBank/DDBJ whole genome shotgun (WGS) entry which is preliminary data.</text>
</comment>
<dbReference type="GO" id="GO:0016020">
    <property type="term" value="C:membrane"/>
    <property type="evidence" value="ECO:0007669"/>
    <property type="project" value="UniProtKB-SubCell"/>
</dbReference>
<keyword evidence="3 5" id="KW-1133">Transmembrane helix</keyword>
<proteinExistence type="predicted"/>
<evidence type="ECO:0000256" key="1">
    <source>
        <dbReference type="ARBA" id="ARBA00004141"/>
    </source>
</evidence>
<evidence type="ECO:0000259" key="6">
    <source>
        <dbReference type="Pfam" id="PF04932"/>
    </source>
</evidence>
<sequence length="431" mass="47947">MTALMSHTELSSRPSSNIPGWIWMLFLALLTLAPISTKMAGAAWFFVICLGAWAFWRLPVVQPESSNEKALYDAVIWWLYFCVAAFCFKAIGMFYWDDPWRTRHFDFRILLMAFALRALVPRVRLSAGQVLMLVIALTLASFSAIAVSYMHAQYGWATPSNRINWAGGLAMLSCVLLPVTASRTIALRWRWCATVGIVVFLSAILMSGARGAYLAFPWILISGLVVLRGYLNGGCSGAAVYRATALLAVSAVLVSYFAPKIIEVPKERIAIAVAEVRAVFFDEKTTGNVVDTSIGARIYMWQRSLDVIQESPWIGYGRAQRIRFIKEWGGQANAHIVKDQTHLHSEYINGMVDHGVFGLLSTLTYMAGLIYLTIILRRHCHFLAMSAGGLAYIHIMMSFTDANSQTNNYSVMIGLALSAIFLLRLGKRQGE</sequence>
<protein>
    <submittedName>
        <fullName evidence="7">O-antigen ligase family protein</fullName>
    </submittedName>
</protein>
<comment type="subcellular location">
    <subcellularLocation>
        <location evidence="1">Membrane</location>
        <topology evidence="1">Multi-pass membrane protein</topology>
    </subcellularLocation>
</comment>
<feature type="domain" description="O-antigen ligase-related" evidence="6">
    <location>
        <begin position="196"/>
        <end position="361"/>
    </location>
</feature>
<feature type="transmembrane region" description="Helical" evidence="5">
    <location>
        <begin position="163"/>
        <end position="181"/>
    </location>
</feature>
<dbReference type="GO" id="GO:0016874">
    <property type="term" value="F:ligase activity"/>
    <property type="evidence" value="ECO:0007669"/>
    <property type="project" value="UniProtKB-KW"/>
</dbReference>
<name>A0A7Y8L075_9BURK</name>
<feature type="transmembrane region" description="Helical" evidence="5">
    <location>
        <begin position="382"/>
        <end position="400"/>
    </location>
</feature>
<feature type="transmembrane region" description="Helical" evidence="5">
    <location>
        <begin position="188"/>
        <end position="206"/>
    </location>
</feature>
<evidence type="ECO:0000313" key="7">
    <source>
        <dbReference type="EMBL" id="NWF48076.1"/>
    </source>
</evidence>
<keyword evidence="7" id="KW-0436">Ligase</keyword>
<dbReference type="PANTHER" id="PTHR37422:SF13">
    <property type="entry name" value="LIPOPOLYSACCHARIDE BIOSYNTHESIS PROTEIN PA4999-RELATED"/>
    <property type="match status" value="1"/>
</dbReference>
<feature type="transmembrane region" description="Helical" evidence="5">
    <location>
        <begin position="238"/>
        <end position="258"/>
    </location>
</feature>
<feature type="transmembrane region" description="Helical" evidence="5">
    <location>
        <begin position="42"/>
        <end position="58"/>
    </location>
</feature>
<keyword evidence="8" id="KW-1185">Reference proteome</keyword>
<feature type="transmembrane region" description="Helical" evidence="5">
    <location>
        <begin position="130"/>
        <end position="151"/>
    </location>
</feature>
<organism evidence="7 8">
    <name type="scientific">Hydrogenophaga aromaticivorans</name>
    <dbReference type="NCBI Taxonomy" id="2610898"/>
    <lineage>
        <taxon>Bacteria</taxon>
        <taxon>Pseudomonadati</taxon>
        <taxon>Pseudomonadota</taxon>
        <taxon>Betaproteobacteria</taxon>
        <taxon>Burkholderiales</taxon>
        <taxon>Comamonadaceae</taxon>
        <taxon>Hydrogenophaga</taxon>
    </lineage>
</organism>
<keyword evidence="4 5" id="KW-0472">Membrane</keyword>
<evidence type="ECO:0000256" key="4">
    <source>
        <dbReference type="ARBA" id="ARBA00023136"/>
    </source>
</evidence>
<feature type="transmembrane region" description="Helical" evidence="5">
    <location>
        <begin position="406"/>
        <end position="425"/>
    </location>
</feature>
<accession>A0A7Y8L075</accession>
<dbReference type="Proteomes" id="UP000545507">
    <property type="component" value="Unassembled WGS sequence"/>
</dbReference>
<dbReference type="InterPro" id="IPR007016">
    <property type="entry name" value="O-antigen_ligase-rel_domated"/>
</dbReference>
<dbReference type="Pfam" id="PF04932">
    <property type="entry name" value="Wzy_C"/>
    <property type="match status" value="1"/>
</dbReference>
<feature type="transmembrane region" description="Helical" evidence="5">
    <location>
        <begin position="70"/>
        <end position="95"/>
    </location>
</feature>
<dbReference type="AlphaFoldDB" id="A0A7Y8L075"/>
<dbReference type="PANTHER" id="PTHR37422">
    <property type="entry name" value="TEICHURONIC ACID BIOSYNTHESIS PROTEIN TUAE"/>
    <property type="match status" value="1"/>
</dbReference>
<dbReference type="EMBL" id="VYGV01000025">
    <property type="protein sequence ID" value="NWF48076.1"/>
    <property type="molecule type" value="Genomic_DNA"/>
</dbReference>
<feature type="transmembrane region" description="Helical" evidence="5">
    <location>
        <begin position="20"/>
        <end position="36"/>
    </location>
</feature>
<evidence type="ECO:0000313" key="8">
    <source>
        <dbReference type="Proteomes" id="UP000545507"/>
    </source>
</evidence>
<reference evidence="7 8" key="1">
    <citation type="submission" date="2019-09" db="EMBL/GenBank/DDBJ databases">
        <title>Hydrogenophaga aromatica sp. nov., isolated from a para-xylene-degrading enrichment culture.</title>
        <authorList>
            <person name="Tancsics A."/>
            <person name="Banerjee S."/>
        </authorList>
    </citation>
    <scope>NUCLEOTIDE SEQUENCE [LARGE SCALE GENOMIC DNA]</scope>
    <source>
        <strain evidence="7 8">D2P1</strain>
    </source>
</reference>
<evidence type="ECO:0000256" key="3">
    <source>
        <dbReference type="ARBA" id="ARBA00022989"/>
    </source>
</evidence>
<dbReference type="InterPro" id="IPR051533">
    <property type="entry name" value="WaaL-like"/>
</dbReference>
<feature type="transmembrane region" description="Helical" evidence="5">
    <location>
        <begin position="355"/>
        <end position="375"/>
    </location>
</feature>
<keyword evidence="2 5" id="KW-0812">Transmembrane</keyword>